<feature type="region of interest" description="Disordered" evidence="6">
    <location>
        <begin position="295"/>
        <end position="331"/>
    </location>
</feature>
<dbReference type="PANTHER" id="PTHR33048">
    <property type="entry name" value="PTH11-LIKE INTEGRAL MEMBRANE PROTEIN (AFU_ORTHOLOGUE AFUA_5G11245)"/>
    <property type="match status" value="1"/>
</dbReference>
<dbReference type="GO" id="GO:0016020">
    <property type="term" value="C:membrane"/>
    <property type="evidence" value="ECO:0007669"/>
    <property type="project" value="UniProtKB-SubCell"/>
</dbReference>
<feature type="transmembrane region" description="Helical" evidence="7">
    <location>
        <begin position="246"/>
        <end position="268"/>
    </location>
</feature>
<evidence type="ECO:0000256" key="2">
    <source>
        <dbReference type="ARBA" id="ARBA00022692"/>
    </source>
</evidence>
<accession>A0A8A3P778</accession>
<evidence type="ECO:0000256" key="6">
    <source>
        <dbReference type="SAM" id="MobiDB-lite"/>
    </source>
</evidence>
<feature type="transmembrane region" description="Helical" evidence="7">
    <location>
        <begin position="170"/>
        <end position="192"/>
    </location>
</feature>
<keyword evidence="3 7" id="KW-1133">Transmembrane helix</keyword>
<feature type="domain" description="Rhodopsin" evidence="8">
    <location>
        <begin position="27"/>
        <end position="269"/>
    </location>
</feature>
<dbReference type="PANTHER" id="PTHR33048:SF158">
    <property type="entry name" value="MEMBRANE PROTEIN PTH11-LIKE, PUTATIVE-RELATED"/>
    <property type="match status" value="1"/>
</dbReference>
<evidence type="ECO:0000259" key="8">
    <source>
        <dbReference type="Pfam" id="PF20684"/>
    </source>
</evidence>
<feature type="transmembrane region" description="Helical" evidence="7">
    <location>
        <begin position="85"/>
        <end position="110"/>
    </location>
</feature>
<dbReference type="Proteomes" id="UP000672032">
    <property type="component" value="Chromosome 2"/>
</dbReference>
<comment type="subcellular location">
    <subcellularLocation>
        <location evidence="1">Membrane</location>
        <topology evidence="1">Multi-pass membrane protein</topology>
    </subcellularLocation>
</comment>
<feature type="transmembrane region" description="Helical" evidence="7">
    <location>
        <begin position="43"/>
        <end position="65"/>
    </location>
</feature>
<dbReference type="InterPro" id="IPR052337">
    <property type="entry name" value="SAT4-like"/>
</dbReference>
<sequence>MAIPKIAVSGVVANVILAVLTTIIVSLRFYARKRSKLSLGADDWLILFCLVCSIGLCIECVYAAATGLRGVHLSTLSFPNIERFFAVQFADALICHFLYGLIKISVVVFYKRIFTGRTFKTCANVVLGMISLYIILSFFLFLFSAHPVASYWDTPPELIGTQFVLDVPNLIIACAAVDIFLDLAVLSLPFPVIKGLHMPTDKKIYVSAVFLLGGFCLISSCIRLYFSQKLFGTSTPDLRLDDEVNLWAHIEAYASTITACLPTLAPLLRGGRNLDSMIGSVRSAFSIRSDKSSIFRRNPSESQSNNLPSPSHEKAPWNKEGPTSVVTSGIRDLESQKYPGEKILVQKSFFSATGSANS</sequence>
<evidence type="ECO:0000256" key="7">
    <source>
        <dbReference type="SAM" id="Phobius"/>
    </source>
</evidence>
<comment type="similarity">
    <text evidence="5">Belongs to the SAT4 family.</text>
</comment>
<feature type="compositionally biased region" description="Polar residues" evidence="6">
    <location>
        <begin position="300"/>
        <end position="309"/>
    </location>
</feature>
<evidence type="ECO:0000313" key="10">
    <source>
        <dbReference type="Proteomes" id="UP000672032"/>
    </source>
</evidence>
<organism evidence="9 10">
    <name type="scientific">Monilinia vaccinii-corymbosi</name>
    <dbReference type="NCBI Taxonomy" id="61207"/>
    <lineage>
        <taxon>Eukaryota</taxon>
        <taxon>Fungi</taxon>
        <taxon>Dikarya</taxon>
        <taxon>Ascomycota</taxon>
        <taxon>Pezizomycotina</taxon>
        <taxon>Leotiomycetes</taxon>
        <taxon>Helotiales</taxon>
        <taxon>Sclerotiniaceae</taxon>
        <taxon>Monilinia</taxon>
    </lineage>
</organism>
<feature type="transmembrane region" description="Helical" evidence="7">
    <location>
        <begin position="204"/>
        <end position="226"/>
    </location>
</feature>
<protein>
    <recommendedName>
        <fullName evidence="8">Rhodopsin domain-containing protein</fullName>
    </recommendedName>
</protein>
<keyword evidence="4 7" id="KW-0472">Membrane</keyword>
<evidence type="ECO:0000256" key="5">
    <source>
        <dbReference type="ARBA" id="ARBA00038359"/>
    </source>
</evidence>
<evidence type="ECO:0000256" key="3">
    <source>
        <dbReference type="ARBA" id="ARBA00022989"/>
    </source>
</evidence>
<dbReference type="EMBL" id="CP063406">
    <property type="protein sequence ID" value="QSZ31471.1"/>
    <property type="molecule type" value="Genomic_DNA"/>
</dbReference>
<dbReference type="InterPro" id="IPR049326">
    <property type="entry name" value="Rhodopsin_dom_fungi"/>
</dbReference>
<dbReference type="AlphaFoldDB" id="A0A8A3P778"/>
<dbReference type="OrthoDB" id="5398388at2759"/>
<feature type="transmembrane region" description="Helical" evidence="7">
    <location>
        <begin position="6"/>
        <end position="31"/>
    </location>
</feature>
<gene>
    <name evidence="9" type="ORF">DSL72_001036</name>
</gene>
<keyword evidence="2 7" id="KW-0812">Transmembrane</keyword>
<evidence type="ECO:0000313" key="9">
    <source>
        <dbReference type="EMBL" id="QSZ31471.1"/>
    </source>
</evidence>
<reference evidence="9" key="1">
    <citation type="submission" date="2020-10" db="EMBL/GenBank/DDBJ databases">
        <title>Genome Sequence of Monilinia vaccinii-corymbosi Sheds Light on Mummy Berry Disease Infection of Blueberry and Mating Type.</title>
        <authorList>
            <person name="Yow A.G."/>
            <person name="Zhang Y."/>
            <person name="Bansal K."/>
            <person name="Eacker S.M."/>
            <person name="Sullivan S."/>
            <person name="Liachko I."/>
            <person name="Cubeta M.A."/>
            <person name="Rollins J.A."/>
            <person name="Ashrafi H."/>
        </authorList>
    </citation>
    <scope>NUCLEOTIDE SEQUENCE</scope>
    <source>
        <strain evidence="9">RL-1</strain>
    </source>
</reference>
<name>A0A8A3P778_9HELO</name>
<evidence type="ECO:0000256" key="1">
    <source>
        <dbReference type="ARBA" id="ARBA00004141"/>
    </source>
</evidence>
<dbReference type="Pfam" id="PF20684">
    <property type="entry name" value="Fung_rhodopsin"/>
    <property type="match status" value="1"/>
</dbReference>
<evidence type="ECO:0000256" key="4">
    <source>
        <dbReference type="ARBA" id="ARBA00023136"/>
    </source>
</evidence>
<proteinExistence type="inferred from homology"/>
<feature type="transmembrane region" description="Helical" evidence="7">
    <location>
        <begin position="122"/>
        <end position="143"/>
    </location>
</feature>
<keyword evidence="10" id="KW-1185">Reference proteome</keyword>